<protein>
    <submittedName>
        <fullName evidence="2">ParB family protein</fullName>
    </submittedName>
</protein>
<dbReference type="PANTHER" id="PTHR33375:SF1">
    <property type="entry name" value="CHROMOSOME-PARTITIONING PROTEIN PARB-RELATED"/>
    <property type="match status" value="1"/>
</dbReference>
<evidence type="ECO:0000313" key="3">
    <source>
        <dbReference type="Proteomes" id="UP001596501"/>
    </source>
</evidence>
<keyword evidence="3" id="KW-1185">Reference proteome</keyword>
<reference evidence="3" key="1">
    <citation type="journal article" date="2019" name="Int. J. Syst. Evol. Microbiol.">
        <title>The Global Catalogue of Microorganisms (GCM) 10K type strain sequencing project: providing services to taxonomists for standard genome sequencing and annotation.</title>
        <authorList>
            <consortium name="The Broad Institute Genomics Platform"/>
            <consortium name="The Broad Institute Genome Sequencing Center for Infectious Disease"/>
            <person name="Wu L."/>
            <person name="Ma J."/>
        </authorList>
    </citation>
    <scope>NUCLEOTIDE SEQUENCE [LARGE SCALE GENOMIC DNA]</scope>
    <source>
        <strain evidence="3">CGMCC 1.12371</strain>
    </source>
</reference>
<comment type="caution">
    <text evidence="2">The sequence shown here is derived from an EMBL/GenBank/DDBJ whole genome shotgun (WGS) entry which is preliminary data.</text>
</comment>
<feature type="compositionally biased region" description="Low complexity" evidence="1">
    <location>
        <begin position="396"/>
        <end position="414"/>
    </location>
</feature>
<evidence type="ECO:0000313" key="2">
    <source>
        <dbReference type="EMBL" id="MFC7411526.1"/>
    </source>
</evidence>
<dbReference type="Gene3D" id="3.90.1530.10">
    <property type="entry name" value="Conserved hypothetical protein from pyrococcus furiosus pfu- 392566-001, ParB domain"/>
    <property type="match status" value="1"/>
</dbReference>
<dbReference type="RefSeq" id="WP_382228045.1">
    <property type="nucleotide sequence ID" value="NZ_JBHTCA010000035.1"/>
</dbReference>
<evidence type="ECO:0000256" key="1">
    <source>
        <dbReference type="SAM" id="MobiDB-lite"/>
    </source>
</evidence>
<feature type="region of interest" description="Disordered" evidence="1">
    <location>
        <begin position="396"/>
        <end position="439"/>
    </location>
</feature>
<dbReference type="InterPro" id="IPR022304">
    <property type="entry name" value="ICE_PFGI_1_ParB"/>
</dbReference>
<dbReference type="InterPro" id="IPR036086">
    <property type="entry name" value="ParB/Sulfiredoxin_sf"/>
</dbReference>
<name>A0ABW2QR29_9BURK</name>
<dbReference type="NCBIfam" id="TIGR03764">
    <property type="entry name" value="ICE_PFGI_1_parB"/>
    <property type="match status" value="1"/>
</dbReference>
<organism evidence="2 3">
    <name type="scientific">Hydrogenophaga atypica</name>
    <dbReference type="NCBI Taxonomy" id="249409"/>
    <lineage>
        <taxon>Bacteria</taxon>
        <taxon>Pseudomonadati</taxon>
        <taxon>Pseudomonadota</taxon>
        <taxon>Betaproteobacteria</taxon>
        <taxon>Burkholderiales</taxon>
        <taxon>Comamonadaceae</taxon>
        <taxon>Hydrogenophaga</taxon>
    </lineage>
</organism>
<dbReference type="PANTHER" id="PTHR33375">
    <property type="entry name" value="CHROMOSOME-PARTITIONING PROTEIN PARB-RELATED"/>
    <property type="match status" value="1"/>
</dbReference>
<dbReference type="Proteomes" id="UP001596501">
    <property type="component" value="Unassembled WGS sequence"/>
</dbReference>
<dbReference type="EMBL" id="JBHTCA010000035">
    <property type="protein sequence ID" value="MFC7411526.1"/>
    <property type="molecule type" value="Genomic_DNA"/>
</dbReference>
<sequence>MNKTPESVTAAQRAQRLGITLVEADTSTPSLSDAKDTAIVKPNKQLQHQNMARENMMRGLSLETPRNAKPAIDPRADKDMSFSLLPIDDIEPYEHNPRTGLNPRYDEIKASIRAEGITNTLTVTRRPQSQKYMPYGGGNTRLRIAKELYHEEGDQRFAQLHVIVRAWPGDANTISAHLAENEMRGDISFWEKAHGVDLFRQEFQREHGRVLTAGDLNKELRERGINFGIKTIQNFLFAVEHLKPVGSWLKSTDVNEIIRPCMGGLLDLAKALDTVPAVEQAMAKVLNERANELLLLVTQNTELPENERHTLNLDVDNLVKRLNLAAAQALNCDPAVIPLMVTALANDSRISADSLRRIKVVQAPAPAPESVSPQESDPAANQLPLAGMLAGVPGRAAPTPSLAAAPQPTSSPPAGRAPVASGGAQANAPVVPGPSLDSAPANPLANVHQLLQELDAEVPIRDAIMSAPYMPFGFLVEFPTDLYSIEGQPLDEALAGLRAGMLKFLIGVSGQLNTPYMVKHTNAQASSWMAAVLSGISGFAETYRTRLVGDMPDGGQPCLALSELTQILNSPGLSYLVPKLLLAMEQVRVNHPERMDAFKPQA</sequence>
<dbReference type="SUPFAM" id="SSF110849">
    <property type="entry name" value="ParB/Sulfiredoxin"/>
    <property type="match status" value="1"/>
</dbReference>
<dbReference type="InterPro" id="IPR050336">
    <property type="entry name" value="Chromosome_partition/occlusion"/>
</dbReference>
<proteinExistence type="predicted"/>
<accession>A0ABW2QR29</accession>
<gene>
    <name evidence="2" type="ORF">ACFQPB_21945</name>
</gene>